<evidence type="ECO:0000313" key="2">
    <source>
        <dbReference type="Proteomes" id="UP000000305"/>
    </source>
</evidence>
<organism evidence="1 2">
    <name type="scientific">Daphnia pulex</name>
    <name type="common">Water flea</name>
    <dbReference type="NCBI Taxonomy" id="6669"/>
    <lineage>
        <taxon>Eukaryota</taxon>
        <taxon>Metazoa</taxon>
        <taxon>Ecdysozoa</taxon>
        <taxon>Arthropoda</taxon>
        <taxon>Crustacea</taxon>
        <taxon>Branchiopoda</taxon>
        <taxon>Diplostraca</taxon>
        <taxon>Cladocera</taxon>
        <taxon>Anomopoda</taxon>
        <taxon>Daphniidae</taxon>
        <taxon>Daphnia</taxon>
    </lineage>
</organism>
<reference evidence="1 2" key="1">
    <citation type="journal article" date="2011" name="Science">
        <title>The ecoresponsive genome of Daphnia pulex.</title>
        <authorList>
            <person name="Colbourne J.K."/>
            <person name="Pfrender M.E."/>
            <person name="Gilbert D."/>
            <person name="Thomas W.K."/>
            <person name="Tucker A."/>
            <person name="Oakley T.H."/>
            <person name="Tokishita S."/>
            <person name="Aerts A."/>
            <person name="Arnold G.J."/>
            <person name="Basu M.K."/>
            <person name="Bauer D.J."/>
            <person name="Caceres C.E."/>
            <person name="Carmel L."/>
            <person name="Casola C."/>
            <person name="Choi J.H."/>
            <person name="Detter J.C."/>
            <person name="Dong Q."/>
            <person name="Dusheyko S."/>
            <person name="Eads B.D."/>
            <person name="Frohlich T."/>
            <person name="Geiler-Samerotte K.A."/>
            <person name="Gerlach D."/>
            <person name="Hatcher P."/>
            <person name="Jogdeo S."/>
            <person name="Krijgsveld J."/>
            <person name="Kriventseva E.V."/>
            <person name="Kultz D."/>
            <person name="Laforsch C."/>
            <person name="Lindquist E."/>
            <person name="Lopez J."/>
            <person name="Manak J.R."/>
            <person name="Muller J."/>
            <person name="Pangilinan J."/>
            <person name="Patwardhan R.P."/>
            <person name="Pitluck S."/>
            <person name="Pritham E.J."/>
            <person name="Rechtsteiner A."/>
            <person name="Rho M."/>
            <person name="Rogozin I.B."/>
            <person name="Sakarya O."/>
            <person name="Salamov A."/>
            <person name="Schaack S."/>
            <person name="Shapiro H."/>
            <person name="Shiga Y."/>
            <person name="Skalitzky C."/>
            <person name="Smith Z."/>
            <person name="Souvorov A."/>
            <person name="Sung W."/>
            <person name="Tang Z."/>
            <person name="Tsuchiya D."/>
            <person name="Tu H."/>
            <person name="Vos H."/>
            <person name="Wang M."/>
            <person name="Wolf Y.I."/>
            <person name="Yamagata H."/>
            <person name="Yamada T."/>
            <person name="Ye Y."/>
            <person name="Shaw J.R."/>
            <person name="Andrews J."/>
            <person name="Crease T.J."/>
            <person name="Tang H."/>
            <person name="Lucas S.M."/>
            <person name="Robertson H.M."/>
            <person name="Bork P."/>
            <person name="Koonin E.V."/>
            <person name="Zdobnov E.M."/>
            <person name="Grigoriev I.V."/>
            <person name="Lynch M."/>
            <person name="Boore J.L."/>
        </authorList>
    </citation>
    <scope>NUCLEOTIDE SEQUENCE [LARGE SCALE GENOMIC DNA]</scope>
</reference>
<protein>
    <submittedName>
        <fullName evidence="1">Uncharacterized protein</fullName>
    </submittedName>
</protein>
<name>E9I1L0_DAPPU</name>
<keyword evidence="2" id="KW-1185">Reference proteome</keyword>
<dbReference type="Proteomes" id="UP000000305">
    <property type="component" value="Unassembled WGS sequence"/>
</dbReference>
<dbReference type="KEGG" id="dpx:DAPPUDRAFT_337402"/>
<dbReference type="AlphaFoldDB" id="E9I1L0"/>
<dbReference type="EMBL" id="GL733810">
    <property type="protein sequence ID" value="EFX62120.1"/>
    <property type="molecule type" value="Genomic_DNA"/>
</dbReference>
<accession>E9I1L0</accession>
<sequence length="60" mass="6863">MNDEEQFARNLVYELKPSVASTLLPGLPAYIIFMCVPHADYINSDEKIQDFLTLIINAIY</sequence>
<dbReference type="eggNOG" id="KOG0160">
    <property type="taxonomic scope" value="Eukaryota"/>
</dbReference>
<proteinExistence type="predicted"/>
<dbReference type="OrthoDB" id="6108017at2759"/>
<evidence type="ECO:0000313" key="1">
    <source>
        <dbReference type="EMBL" id="EFX62120.1"/>
    </source>
</evidence>
<dbReference type="InParanoid" id="E9I1L0"/>
<dbReference type="STRING" id="6669.E9I1L0"/>
<dbReference type="HOGENOM" id="CLU_2944020_0_0_1"/>
<gene>
    <name evidence="1" type="ORF">DAPPUDRAFT_337402</name>
</gene>